<protein>
    <submittedName>
        <fullName evidence="1">Uncharacterized protein</fullName>
    </submittedName>
</protein>
<gene>
    <name evidence="1" type="ORF">ERS852470_02937</name>
</gene>
<sequence length="106" mass="12158">MKKFNIEEMENYEVNEIKDDLVMLESQFEGSGYGNVLAKAFHYINYLEEKLVNIANNEERAIKILIENGYVVKKLTVGQLKDAKECEECGFEGDCSFCRCSICVVQ</sequence>
<evidence type="ECO:0000313" key="1">
    <source>
        <dbReference type="EMBL" id="CUO64584.1"/>
    </source>
</evidence>
<dbReference type="OrthoDB" id="2088482at2"/>
<organism evidence="1 2">
    <name type="scientific">Clostridium disporicum</name>
    <dbReference type="NCBI Taxonomy" id="84024"/>
    <lineage>
        <taxon>Bacteria</taxon>
        <taxon>Bacillati</taxon>
        <taxon>Bacillota</taxon>
        <taxon>Clostridia</taxon>
        <taxon>Eubacteriales</taxon>
        <taxon>Clostridiaceae</taxon>
        <taxon>Clostridium</taxon>
    </lineage>
</organism>
<dbReference type="AlphaFoldDB" id="A0A174GPS4"/>
<reference evidence="1 2" key="1">
    <citation type="submission" date="2015-09" db="EMBL/GenBank/DDBJ databases">
        <authorList>
            <consortium name="Pathogen Informatics"/>
        </authorList>
    </citation>
    <scope>NUCLEOTIDE SEQUENCE [LARGE SCALE GENOMIC DNA]</scope>
    <source>
        <strain evidence="1 2">2789STDY5834855</strain>
    </source>
</reference>
<proteinExistence type="predicted"/>
<evidence type="ECO:0000313" key="2">
    <source>
        <dbReference type="Proteomes" id="UP000095558"/>
    </source>
</evidence>
<dbReference type="Proteomes" id="UP000095558">
    <property type="component" value="Unassembled WGS sequence"/>
</dbReference>
<dbReference type="EMBL" id="CYZV01000037">
    <property type="protein sequence ID" value="CUO64584.1"/>
    <property type="molecule type" value="Genomic_DNA"/>
</dbReference>
<name>A0A174GPS4_9CLOT</name>
<accession>A0A174GPS4</accession>
<dbReference type="RefSeq" id="WP_055277601.1">
    <property type="nucleotide sequence ID" value="NZ_CYZV01000037.1"/>
</dbReference>